<dbReference type="PRINTS" id="PR00417">
    <property type="entry name" value="PRTPISMRASEI"/>
</dbReference>
<feature type="region of interest" description="Disordered" evidence="11">
    <location>
        <begin position="837"/>
        <end position="867"/>
    </location>
</feature>
<dbReference type="InterPro" id="IPR013825">
    <property type="entry name" value="Topo_IA_cen_sub2"/>
</dbReference>
<evidence type="ECO:0000256" key="10">
    <source>
        <dbReference type="ARBA" id="ARBA00032877"/>
    </source>
</evidence>
<dbReference type="InterPro" id="IPR013497">
    <property type="entry name" value="Topo_IA_cen"/>
</dbReference>
<organism evidence="14 15">
    <name type="scientific">Natronocella acetinitrilica</name>
    <dbReference type="NCBI Taxonomy" id="414046"/>
    <lineage>
        <taxon>Bacteria</taxon>
        <taxon>Pseudomonadati</taxon>
        <taxon>Pseudomonadota</taxon>
        <taxon>Gammaproteobacteria</taxon>
        <taxon>Chromatiales</taxon>
        <taxon>Ectothiorhodospiraceae</taxon>
        <taxon>Natronocella</taxon>
    </lineage>
</organism>
<dbReference type="EMBL" id="JALJXV010000003">
    <property type="protein sequence ID" value="MCP1674228.1"/>
    <property type="molecule type" value="Genomic_DNA"/>
</dbReference>
<comment type="catalytic activity">
    <reaction evidence="1">
        <text>ATP-independent breakage of single-stranded DNA, followed by passage and rejoining.</text>
        <dbReference type="EC" id="5.6.2.1"/>
    </reaction>
</comment>
<comment type="caution">
    <text evidence="14">The sequence shown here is derived from an EMBL/GenBank/DDBJ whole genome shotgun (WGS) entry which is preliminary data.</text>
</comment>
<evidence type="ECO:0000256" key="2">
    <source>
        <dbReference type="ARBA" id="ARBA00009446"/>
    </source>
</evidence>
<feature type="domain" description="Toprim" evidence="12">
    <location>
        <begin position="2"/>
        <end position="144"/>
    </location>
</feature>
<keyword evidence="5" id="KW-0238">DNA-binding</keyword>
<dbReference type="PANTHER" id="PTHR11390">
    <property type="entry name" value="PROKARYOTIC DNA TOPOISOMERASE"/>
    <property type="match status" value="1"/>
</dbReference>
<dbReference type="SMART" id="SM00437">
    <property type="entry name" value="TOP1Ac"/>
    <property type="match status" value="1"/>
</dbReference>
<dbReference type="AlphaFoldDB" id="A0AAE3G302"/>
<evidence type="ECO:0000313" key="14">
    <source>
        <dbReference type="EMBL" id="MCP1674228.1"/>
    </source>
</evidence>
<dbReference type="Gene3D" id="1.10.460.10">
    <property type="entry name" value="Topoisomerase I, domain 2"/>
    <property type="match status" value="1"/>
</dbReference>
<evidence type="ECO:0000256" key="6">
    <source>
        <dbReference type="ARBA" id="ARBA00023235"/>
    </source>
</evidence>
<evidence type="ECO:0000256" key="7">
    <source>
        <dbReference type="ARBA" id="ARBA00030003"/>
    </source>
</evidence>
<dbReference type="GO" id="GO:0006281">
    <property type="term" value="P:DNA repair"/>
    <property type="evidence" value="ECO:0007669"/>
    <property type="project" value="TreeGrafter"/>
</dbReference>
<dbReference type="SMART" id="SM00436">
    <property type="entry name" value="TOP1Bc"/>
    <property type="match status" value="1"/>
</dbReference>
<dbReference type="InterPro" id="IPR000380">
    <property type="entry name" value="Topo_IA"/>
</dbReference>
<gene>
    <name evidence="14" type="ORF">J2T57_001330</name>
</gene>
<evidence type="ECO:0000256" key="8">
    <source>
        <dbReference type="ARBA" id="ARBA00031985"/>
    </source>
</evidence>
<keyword evidence="15" id="KW-1185">Reference proteome</keyword>
<dbReference type="InterPro" id="IPR003602">
    <property type="entry name" value="Topo_IA_DNA-bd_dom"/>
</dbReference>
<dbReference type="GO" id="GO:0003917">
    <property type="term" value="F:DNA topoisomerase type I (single strand cut, ATP-independent) activity"/>
    <property type="evidence" value="ECO:0007669"/>
    <property type="project" value="UniProtKB-EC"/>
</dbReference>
<dbReference type="CDD" id="cd03362">
    <property type="entry name" value="TOPRIM_TopoIA_TopoIII"/>
    <property type="match status" value="1"/>
</dbReference>
<keyword evidence="4" id="KW-0799">Topoisomerase</keyword>
<dbReference type="Pfam" id="PF01131">
    <property type="entry name" value="Topoisom_bac"/>
    <property type="match status" value="1"/>
</dbReference>
<evidence type="ECO:0000313" key="15">
    <source>
        <dbReference type="Proteomes" id="UP001205843"/>
    </source>
</evidence>
<dbReference type="GO" id="GO:0006265">
    <property type="term" value="P:DNA topological change"/>
    <property type="evidence" value="ECO:0007669"/>
    <property type="project" value="InterPro"/>
</dbReference>
<evidence type="ECO:0000256" key="11">
    <source>
        <dbReference type="SAM" id="MobiDB-lite"/>
    </source>
</evidence>
<dbReference type="InterPro" id="IPR006171">
    <property type="entry name" value="TOPRIM_dom"/>
</dbReference>
<evidence type="ECO:0000259" key="13">
    <source>
        <dbReference type="PROSITE" id="PS52039"/>
    </source>
</evidence>
<dbReference type="PANTHER" id="PTHR11390:SF21">
    <property type="entry name" value="DNA TOPOISOMERASE 3-ALPHA"/>
    <property type="match status" value="1"/>
</dbReference>
<name>A0AAE3G302_9GAMM</name>
<feature type="compositionally biased region" description="Gly residues" evidence="11">
    <location>
        <begin position="857"/>
        <end position="867"/>
    </location>
</feature>
<dbReference type="SMART" id="SM00493">
    <property type="entry name" value="TOPRIM"/>
    <property type="match status" value="1"/>
</dbReference>
<evidence type="ECO:0000256" key="4">
    <source>
        <dbReference type="ARBA" id="ARBA00023029"/>
    </source>
</evidence>
<dbReference type="InterPro" id="IPR013826">
    <property type="entry name" value="Topo_IA_cen_sub3"/>
</dbReference>
<dbReference type="InterPro" id="IPR013824">
    <property type="entry name" value="Topo_IA_cen_sub1"/>
</dbReference>
<comment type="similarity">
    <text evidence="2">Belongs to the type IA topoisomerase family.</text>
</comment>
<dbReference type="GO" id="GO:0003677">
    <property type="term" value="F:DNA binding"/>
    <property type="evidence" value="ECO:0007669"/>
    <property type="project" value="UniProtKB-KW"/>
</dbReference>
<dbReference type="GO" id="GO:0043597">
    <property type="term" value="C:cytoplasmic replication fork"/>
    <property type="evidence" value="ECO:0007669"/>
    <property type="project" value="TreeGrafter"/>
</dbReference>
<dbReference type="Proteomes" id="UP001205843">
    <property type="component" value="Unassembled WGS sequence"/>
</dbReference>
<evidence type="ECO:0000259" key="12">
    <source>
        <dbReference type="PROSITE" id="PS50880"/>
    </source>
</evidence>
<dbReference type="Pfam" id="PF01751">
    <property type="entry name" value="Toprim"/>
    <property type="match status" value="1"/>
</dbReference>
<dbReference type="InterPro" id="IPR023405">
    <property type="entry name" value="Topo_IA_core_domain"/>
</dbReference>
<dbReference type="EC" id="5.6.2.1" evidence="3"/>
<dbReference type="InterPro" id="IPR003601">
    <property type="entry name" value="Topo_IA_2"/>
</dbReference>
<protein>
    <recommendedName>
        <fullName evidence="3">DNA topoisomerase</fullName>
        <ecNumber evidence="3">5.6.2.1</ecNumber>
    </recommendedName>
    <alternativeName>
        <fullName evidence="10">Omega-protein</fullName>
    </alternativeName>
    <alternativeName>
        <fullName evidence="9">Relaxing enzyme</fullName>
    </alternativeName>
    <alternativeName>
        <fullName evidence="7">Swivelase</fullName>
    </alternativeName>
    <alternativeName>
        <fullName evidence="8">Untwisting enzyme</fullName>
    </alternativeName>
</protein>
<dbReference type="Gene3D" id="2.70.20.10">
    <property type="entry name" value="Topoisomerase I, domain 3"/>
    <property type="match status" value="1"/>
</dbReference>
<dbReference type="PROSITE" id="PS50880">
    <property type="entry name" value="TOPRIM"/>
    <property type="match status" value="1"/>
</dbReference>
<evidence type="ECO:0000256" key="3">
    <source>
        <dbReference type="ARBA" id="ARBA00012891"/>
    </source>
</evidence>
<dbReference type="RefSeq" id="WP_253476056.1">
    <property type="nucleotide sequence ID" value="NZ_JALJXV010000003.1"/>
</dbReference>
<evidence type="ECO:0000256" key="1">
    <source>
        <dbReference type="ARBA" id="ARBA00000213"/>
    </source>
</evidence>
<evidence type="ECO:0000256" key="9">
    <source>
        <dbReference type="ARBA" id="ARBA00032235"/>
    </source>
</evidence>
<proteinExistence type="inferred from homology"/>
<reference evidence="14" key="1">
    <citation type="submission" date="2022-03" db="EMBL/GenBank/DDBJ databases">
        <title>Genomic Encyclopedia of Type Strains, Phase III (KMG-III): the genomes of soil and plant-associated and newly described type strains.</title>
        <authorList>
            <person name="Whitman W."/>
        </authorList>
    </citation>
    <scope>NUCLEOTIDE SEQUENCE</scope>
    <source>
        <strain evidence="14">ANL 6-2</strain>
    </source>
</reference>
<dbReference type="PROSITE" id="PS52039">
    <property type="entry name" value="TOPO_IA_2"/>
    <property type="match status" value="1"/>
</dbReference>
<dbReference type="GO" id="GO:0006310">
    <property type="term" value="P:DNA recombination"/>
    <property type="evidence" value="ECO:0007669"/>
    <property type="project" value="TreeGrafter"/>
</dbReference>
<feature type="domain" description="Topo IA-type catalytic" evidence="13">
    <location>
        <begin position="162"/>
        <end position="675"/>
    </location>
</feature>
<keyword evidence="6" id="KW-0413">Isomerase</keyword>
<accession>A0AAE3G302</accession>
<dbReference type="Gene3D" id="1.10.290.10">
    <property type="entry name" value="Topoisomerase I, domain 4"/>
    <property type="match status" value="1"/>
</dbReference>
<sequence>MTAVIITEKKDQAEHIAKALGMRLGRGQFEGTLEGRAARMLWARGHLLTLKGPEEVKEGLGWSDPKALRPIPRVFETRVAELPGAPASAQPKVYVDRIRQALRGASEVIIATDSDREGEAIGWEVLEHLDYQGRVRRAWLAEGLDKKSIQKAFSSLRGPEETKGWFRASEARARSDWAYIFPVRAYTYYASYSCLGPNLGRGQGRARVVSVGRVQAPALAMVVARDLEIEQFVAVDHYRVYGRFQLGDGEARAAYDPEVSDAQIAAAPPGVTWQPSKRVPKDEESEPLDTPLFTGEAEVAAFEARLRAAGAASRVVHYAERERSEDPPKTFELVDAQEAIARACGISASLAQTVLEDLYEQGWTSYARTAHSELPANLYEPAERNGMIAAVSALPALASQAATARAIHDGAHPDYRPFRPGVFSSKPMEHYGIVPTHQVMGEAAFAALKPAKSGTSGRIEHTAEHLREAYRLVAQRFIQALYPPARFAVQEARITVPCPDLLGHPESHFKARGQRLIDAGWRAAFGAGDSEDTTLPKAAEGAGCALIDVERESSKTSPPPRYTQLSFPKAMKNIGRNVRDPKLRKLLRDSQGLGTPATRSKIIETLIAREYVAVERGGKLVSQPKGRDLIRALPQWLASPETTAVWEDFLVKICAQKDDVQAIDMRDRFVEKQIAMIERHLEELETRHLNNLGPRQLTSSKVSKKMADFIRTLAERKGISVPRGTLSDPALARAFLDEHAPKRDPGDTGPSEGQRDFAQKIIASLPAGTEAPDDVLTDRAACKRFIDSHKDYLPPSEGMVRFARTLAERLPPEERPDIEAIVAHSGSCKAFLDKHAGAAKGKGGAGGKGAPRKGAPRKGGAGRPGAR</sequence>
<feature type="compositionally biased region" description="Gly residues" evidence="11">
    <location>
        <begin position="840"/>
        <end position="849"/>
    </location>
</feature>
<feature type="region of interest" description="Disordered" evidence="11">
    <location>
        <begin position="270"/>
        <end position="289"/>
    </location>
</feature>
<dbReference type="Gene3D" id="3.40.50.140">
    <property type="match status" value="1"/>
</dbReference>
<dbReference type="InterPro" id="IPR034144">
    <property type="entry name" value="TOPRIM_TopoIII"/>
</dbReference>
<dbReference type="SUPFAM" id="SSF56712">
    <property type="entry name" value="Prokaryotic type I DNA topoisomerase"/>
    <property type="match status" value="1"/>
</dbReference>
<evidence type="ECO:0000256" key="5">
    <source>
        <dbReference type="ARBA" id="ARBA00023125"/>
    </source>
</evidence>